<name>A0ABN9UIF1_9DINO</name>
<proteinExistence type="predicted"/>
<accession>A0ABN9UIF1</accession>
<protein>
    <recommendedName>
        <fullName evidence="5">PUM-HD domain-containing protein</fullName>
    </recommendedName>
</protein>
<keyword evidence="1" id="KW-0677">Repeat</keyword>
<evidence type="ECO:0000313" key="3">
    <source>
        <dbReference type="EMBL" id="CAK0859365.1"/>
    </source>
</evidence>
<dbReference type="EMBL" id="CAUYUJ010015894">
    <property type="protein sequence ID" value="CAK0859365.1"/>
    <property type="molecule type" value="Genomic_DNA"/>
</dbReference>
<evidence type="ECO:0000256" key="1">
    <source>
        <dbReference type="ARBA" id="ARBA00022737"/>
    </source>
</evidence>
<evidence type="ECO:0000256" key="2">
    <source>
        <dbReference type="PROSITE-ProRule" id="PRU00317"/>
    </source>
</evidence>
<evidence type="ECO:0008006" key="5">
    <source>
        <dbReference type="Google" id="ProtNLM"/>
    </source>
</evidence>
<sequence length="195" mass="21178">QFGCRGIQRLVEKCLHVPSTQAVLEELLGDPQAIRELCKHPFGHYVAQSVLESGFEEFKRRVAVAMLRDLPRSPLGDLAVALQQQAKEAMTHCDEEVQAQFCRSLTEAEVVRALAASKGVYVLRAISRKSEELRRAVRRALSDDWLASEQGRAVQASKHARVLLKDLGIQCDGLDAAAASSAAEAAESAAGEEAA</sequence>
<organism evidence="3 4">
    <name type="scientific">Prorocentrum cordatum</name>
    <dbReference type="NCBI Taxonomy" id="2364126"/>
    <lineage>
        <taxon>Eukaryota</taxon>
        <taxon>Sar</taxon>
        <taxon>Alveolata</taxon>
        <taxon>Dinophyceae</taxon>
        <taxon>Prorocentrales</taxon>
        <taxon>Prorocentraceae</taxon>
        <taxon>Prorocentrum</taxon>
    </lineage>
</organism>
<gene>
    <name evidence="3" type="ORF">PCOR1329_LOCUS48757</name>
</gene>
<feature type="repeat" description="Pumilio" evidence="2">
    <location>
        <begin position="26"/>
        <end position="64"/>
    </location>
</feature>
<comment type="caution">
    <text evidence="3">The sequence shown here is derived from an EMBL/GenBank/DDBJ whole genome shotgun (WGS) entry which is preliminary data.</text>
</comment>
<dbReference type="InterPro" id="IPR011989">
    <property type="entry name" value="ARM-like"/>
</dbReference>
<feature type="non-terminal residue" evidence="3">
    <location>
        <position position="1"/>
    </location>
</feature>
<reference evidence="3" key="1">
    <citation type="submission" date="2023-10" db="EMBL/GenBank/DDBJ databases">
        <authorList>
            <person name="Chen Y."/>
            <person name="Shah S."/>
            <person name="Dougan E. K."/>
            <person name="Thang M."/>
            <person name="Chan C."/>
        </authorList>
    </citation>
    <scope>NUCLEOTIDE SEQUENCE [LARGE SCALE GENOMIC DNA]</scope>
</reference>
<dbReference type="InterPro" id="IPR001313">
    <property type="entry name" value="Pumilio_RNA-bd_rpt"/>
</dbReference>
<dbReference type="Gene3D" id="1.25.10.10">
    <property type="entry name" value="Leucine-rich Repeat Variant"/>
    <property type="match status" value="1"/>
</dbReference>
<keyword evidence="4" id="KW-1185">Reference proteome</keyword>
<dbReference type="SUPFAM" id="SSF48371">
    <property type="entry name" value="ARM repeat"/>
    <property type="match status" value="1"/>
</dbReference>
<dbReference type="PROSITE" id="PS50302">
    <property type="entry name" value="PUM"/>
    <property type="match status" value="1"/>
</dbReference>
<dbReference type="Proteomes" id="UP001189429">
    <property type="component" value="Unassembled WGS sequence"/>
</dbReference>
<evidence type="ECO:0000313" key="4">
    <source>
        <dbReference type="Proteomes" id="UP001189429"/>
    </source>
</evidence>
<dbReference type="Pfam" id="PF00806">
    <property type="entry name" value="PUF"/>
    <property type="match status" value="2"/>
</dbReference>
<dbReference type="InterPro" id="IPR016024">
    <property type="entry name" value="ARM-type_fold"/>
</dbReference>